<dbReference type="InterPro" id="IPR007219">
    <property type="entry name" value="XnlR_reg_dom"/>
</dbReference>
<dbReference type="GO" id="GO:0005634">
    <property type="term" value="C:nucleus"/>
    <property type="evidence" value="ECO:0007669"/>
    <property type="project" value="TreeGrafter"/>
</dbReference>
<protein>
    <recommendedName>
        <fullName evidence="4">Xylanolytic transcriptional activator regulatory domain-containing protein</fullName>
    </recommendedName>
</protein>
<dbReference type="CDD" id="cd12148">
    <property type="entry name" value="fungal_TF_MHR"/>
    <property type="match status" value="1"/>
</dbReference>
<name>A0A9P4UU92_9PEZI</name>
<proteinExistence type="predicted"/>
<keyword evidence="3" id="KW-0539">Nucleus</keyword>
<dbReference type="Pfam" id="PF04082">
    <property type="entry name" value="Fungal_trans"/>
    <property type="match status" value="1"/>
</dbReference>
<dbReference type="SMART" id="SM00906">
    <property type="entry name" value="Fungal_trans"/>
    <property type="match status" value="1"/>
</dbReference>
<keyword evidence="2" id="KW-0804">Transcription</keyword>
<dbReference type="GO" id="GO:0000981">
    <property type="term" value="F:DNA-binding transcription factor activity, RNA polymerase II-specific"/>
    <property type="evidence" value="ECO:0007669"/>
    <property type="project" value="TreeGrafter"/>
</dbReference>
<evidence type="ECO:0000256" key="3">
    <source>
        <dbReference type="ARBA" id="ARBA00023242"/>
    </source>
</evidence>
<accession>A0A9P4UU92</accession>
<evidence type="ECO:0000313" key="6">
    <source>
        <dbReference type="Proteomes" id="UP000799441"/>
    </source>
</evidence>
<dbReference type="OrthoDB" id="2283488at2759"/>
<dbReference type="InterPro" id="IPR051127">
    <property type="entry name" value="Fungal_SecMet_Regulators"/>
</dbReference>
<dbReference type="Proteomes" id="UP000799441">
    <property type="component" value="Unassembled WGS sequence"/>
</dbReference>
<evidence type="ECO:0000256" key="1">
    <source>
        <dbReference type="ARBA" id="ARBA00023015"/>
    </source>
</evidence>
<comment type="caution">
    <text evidence="5">The sequence shown here is derived from an EMBL/GenBank/DDBJ whole genome shotgun (WGS) entry which is preliminary data.</text>
</comment>
<evidence type="ECO:0000256" key="2">
    <source>
        <dbReference type="ARBA" id="ARBA00023163"/>
    </source>
</evidence>
<keyword evidence="1" id="KW-0805">Transcription regulation</keyword>
<evidence type="ECO:0000259" key="4">
    <source>
        <dbReference type="SMART" id="SM00906"/>
    </source>
</evidence>
<sequence>MALYLMKGNAFRDAYNLLGITVRKAYIAKLHRLPPSRLPEAEKTARMQLWWVLFSLDLQCSLQLDMPAASQKSLVTCPFPAEHALSHYVSSPSHREDGMNAYMYSICLVNLAVILTDIGACVSTADLVDNDGNSPAALEHHALNLSSTLKSLEIWRDQLPPELLLSRCDPGSATSEVFDFDLDLVRPAWLQRQAVLLELHYHNAYTLIQRPFISLRHADSSDASVVTAPSDSRQPNVELHIASALHHAIMIIDTVFAVYSMSDVLYGWSEALQPLWNATLTTMAYVYANSLSNKVPRALDSLTRAQTVFNSFSPTCPAALTAKDIVQSLADSLRKILAHDSGAVINDDPISWDLFASLLEEQQTSAASLETIPLSNDLYGSATFPHYMTSVLQINTPDFGSPTVRSGDY</sequence>
<dbReference type="AlphaFoldDB" id="A0A9P4UU92"/>
<dbReference type="PANTHER" id="PTHR47424">
    <property type="entry name" value="REGULATORY PROTEIN GAL4"/>
    <property type="match status" value="1"/>
</dbReference>
<evidence type="ECO:0000313" key="5">
    <source>
        <dbReference type="EMBL" id="KAF2725551.1"/>
    </source>
</evidence>
<reference evidence="5" key="1">
    <citation type="journal article" date="2020" name="Stud. Mycol.">
        <title>101 Dothideomycetes genomes: a test case for predicting lifestyles and emergence of pathogens.</title>
        <authorList>
            <person name="Haridas S."/>
            <person name="Albert R."/>
            <person name="Binder M."/>
            <person name="Bloem J."/>
            <person name="Labutti K."/>
            <person name="Salamov A."/>
            <person name="Andreopoulos B."/>
            <person name="Baker S."/>
            <person name="Barry K."/>
            <person name="Bills G."/>
            <person name="Bluhm B."/>
            <person name="Cannon C."/>
            <person name="Castanera R."/>
            <person name="Culley D."/>
            <person name="Daum C."/>
            <person name="Ezra D."/>
            <person name="Gonzalez J."/>
            <person name="Henrissat B."/>
            <person name="Kuo A."/>
            <person name="Liang C."/>
            <person name="Lipzen A."/>
            <person name="Lutzoni F."/>
            <person name="Magnuson J."/>
            <person name="Mondo S."/>
            <person name="Nolan M."/>
            <person name="Ohm R."/>
            <person name="Pangilinan J."/>
            <person name="Park H.-J."/>
            <person name="Ramirez L."/>
            <person name="Alfaro M."/>
            <person name="Sun H."/>
            <person name="Tritt A."/>
            <person name="Yoshinaga Y."/>
            <person name="Zwiers L.-H."/>
            <person name="Turgeon B."/>
            <person name="Goodwin S."/>
            <person name="Spatafora J."/>
            <person name="Crous P."/>
            <person name="Grigoriev I."/>
        </authorList>
    </citation>
    <scope>NUCLEOTIDE SEQUENCE</scope>
    <source>
        <strain evidence="5">CBS 116435</strain>
    </source>
</reference>
<organism evidence="5 6">
    <name type="scientific">Polychaeton citri CBS 116435</name>
    <dbReference type="NCBI Taxonomy" id="1314669"/>
    <lineage>
        <taxon>Eukaryota</taxon>
        <taxon>Fungi</taxon>
        <taxon>Dikarya</taxon>
        <taxon>Ascomycota</taxon>
        <taxon>Pezizomycotina</taxon>
        <taxon>Dothideomycetes</taxon>
        <taxon>Dothideomycetidae</taxon>
        <taxon>Capnodiales</taxon>
        <taxon>Capnodiaceae</taxon>
        <taxon>Polychaeton</taxon>
    </lineage>
</organism>
<dbReference type="EMBL" id="MU003767">
    <property type="protein sequence ID" value="KAF2725551.1"/>
    <property type="molecule type" value="Genomic_DNA"/>
</dbReference>
<feature type="domain" description="Xylanolytic transcriptional activator regulatory" evidence="4">
    <location>
        <begin position="14"/>
        <end position="86"/>
    </location>
</feature>
<keyword evidence="6" id="KW-1185">Reference proteome</keyword>
<dbReference type="GO" id="GO:0006351">
    <property type="term" value="P:DNA-templated transcription"/>
    <property type="evidence" value="ECO:0007669"/>
    <property type="project" value="InterPro"/>
</dbReference>
<dbReference type="GO" id="GO:0008270">
    <property type="term" value="F:zinc ion binding"/>
    <property type="evidence" value="ECO:0007669"/>
    <property type="project" value="InterPro"/>
</dbReference>
<dbReference type="GO" id="GO:0000435">
    <property type="term" value="P:positive regulation of transcription from RNA polymerase II promoter by galactose"/>
    <property type="evidence" value="ECO:0007669"/>
    <property type="project" value="TreeGrafter"/>
</dbReference>
<dbReference type="PANTHER" id="PTHR47424:SF12">
    <property type="entry name" value="TRANSCRIPTION FACTOR ASQA"/>
    <property type="match status" value="1"/>
</dbReference>
<dbReference type="GO" id="GO:0000978">
    <property type="term" value="F:RNA polymerase II cis-regulatory region sequence-specific DNA binding"/>
    <property type="evidence" value="ECO:0007669"/>
    <property type="project" value="TreeGrafter"/>
</dbReference>
<gene>
    <name evidence="5" type="ORF">K431DRAFT_280919</name>
</gene>